<sequence length="91" mass="9571">MATRSHASLDASDSIMMGSVLPSELSSGLPGDNVVSHQHYAVSLGGINVDAKDLLSRYSSVSRAVSNMIVADAMLPPCDKRHTANGINMSR</sequence>
<dbReference type="EMBL" id="CP069024">
    <property type="protein sequence ID" value="QRC91697.1"/>
    <property type="molecule type" value="Genomic_DNA"/>
</dbReference>
<protein>
    <submittedName>
        <fullName evidence="1">Uncharacterized protein</fullName>
    </submittedName>
</protein>
<evidence type="ECO:0000313" key="1">
    <source>
        <dbReference type="EMBL" id="QRC91697.1"/>
    </source>
</evidence>
<reference evidence="2" key="1">
    <citation type="journal article" date="2021" name="BMC Genomics">
        <title>Chromosome-level genome assembly and manually-curated proteome of model necrotroph Parastagonospora nodorum Sn15 reveals a genome-wide trove of candidate effector homologs, and redundancy of virulence-related functions within an accessory chromosome.</title>
        <authorList>
            <person name="Bertazzoni S."/>
            <person name="Jones D.A.B."/>
            <person name="Phan H.T."/>
            <person name="Tan K.-C."/>
            <person name="Hane J.K."/>
        </authorList>
    </citation>
    <scope>NUCLEOTIDE SEQUENCE [LARGE SCALE GENOMIC DNA]</scope>
    <source>
        <strain evidence="2">SN15 / ATCC MYA-4574 / FGSC 10173)</strain>
    </source>
</reference>
<keyword evidence="2" id="KW-1185">Reference proteome</keyword>
<dbReference type="Proteomes" id="UP000663193">
    <property type="component" value="Chromosome 2"/>
</dbReference>
<name>A0A7U2ERY0_PHANO</name>
<organism evidence="1 2">
    <name type="scientific">Phaeosphaeria nodorum (strain SN15 / ATCC MYA-4574 / FGSC 10173)</name>
    <name type="common">Glume blotch fungus</name>
    <name type="synonym">Parastagonospora nodorum</name>
    <dbReference type="NCBI Taxonomy" id="321614"/>
    <lineage>
        <taxon>Eukaryota</taxon>
        <taxon>Fungi</taxon>
        <taxon>Dikarya</taxon>
        <taxon>Ascomycota</taxon>
        <taxon>Pezizomycotina</taxon>
        <taxon>Dothideomycetes</taxon>
        <taxon>Pleosporomycetidae</taxon>
        <taxon>Pleosporales</taxon>
        <taxon>Pleosporineae</taxon>
        <taxon>Phaeosphaeriaceae</taxon>
        <taxon>Parastagonospora</taxon>
    </lineage>
</organism>
<dbReference type="VEuPathDB" id="FungiDB:JI435_019130"/>
<gene>
    <name evidence="1" type="ORF">JI435_019130</name>
</gene>
<accession>A0A7U2ERY0</accession>
<dbReference type="AlphaFoldDB" id="A0A7U2ERY0"/>
<evidence type="ECO:0000313" key="2">
    <source>
        <dbReference type="Proteomes" id="UP000663193"/>
    </source>
</evidence>
<proteinExistence type="predicted"/>